<dbReference type="Proteomes" id="UP000507470">
    <property type="component" value="Unassembled WGS sequence"/>
</dbReference>
<evidence type="ECO:0000313" key="2">
    <source>
        <dbReference type="Proteomes" id="UP000507470"/>
    </source>
</evidence>
<evidence type="ECO:0000313" key="1">
    <source>
        <dbReference type="EMBL" id="CAC5391713.1"/>
    </source>
</evidence>
<keyword evidence="2" id="KW-1185">Reference proteome</keyword>
<name>A0A6J8C5X2_MYTCO</name>
<reference evidence="1 2" key="1">
    <citation type="submission" date="2020-06" db="EMBL/GenBank/DDBJ databases">
        <authorList>
            <person name="Li R."/>
            <person name="Bekaert M."/>
        </authorList>
    </citation>
    <scope>NUCLEOTIDE SEQUENCE [LARGE SCALE GENOMIC DNA]</scope>
    <source>
        <strain evidence="2">wild</strain>
    </source>
</reference>
<protein>
    <submittedName>
        <fullName evidence="1">Uncharacterized protein</fullName>
    </submittedName>
</protein>
<sequence length="156" mass="17065">MIKLGSKTILIPTINKADKPKAYVLECDPKTPLNEAIKLVTKQHMVSFPDKTNTSILSLTSSKPTATVTRQMPNISSAATSLFAGWTSATPTSAHTTFPMNRVKSEPVITGYGDEQDNDDYTVTVKTEPEISGLGEKINQKIMTPVLQQTKLLEQK</sequence>
<gene>
    <name evidence="1" type="ORF">MCOR_26709</name>
</gene>
<accession>A0A6J8C5X2</accession>
<dbReference type="AlphaFoldDB" id="A0A6J8C5X2"/>
<proteinExistence type="predicted"/>
<organism evidence="1 2">
    <name type="scientific">Mytilus coruscus</name>
    <name type="common">Sea mussel</name>
    <dbReference type="NCBI Taxonomy" id="42192"/>
    <lineage>
        <taxon>Eukaryota</taxon>
        <taxon>Metazoa</taxon>
        <taxon>Spiralia</taxon>
        <taxon>Lophotrochozoa</taxon>
        <taxon>Mollusca</taxon>
        <taxon>Bivalvia</taxon>
        <taxon>Autobranchia</taxon>
        <taxon>Pteriomorphia</taxon>
        <taxon>Mytilida</taxon>
        <taxon>Mytiloidea</taxon>
        <taxon>Mytilidae</taxon>
        <taxon>Mytilinae</taxon>
        <taxon>Mytilus</taxon>
    </lineage>
</organism>
<dbReference type="EMBL" id="CACVKT020004820">
    <property type="protein sequence ID" value="CAC5391713.1"/>
    <property type="molecule type" value="Genomic_DNA"/>
</dbReference>